<organism evidence="2">
    <name type="scientific">Singulisphaera sp. Ch08</name>
    <dbReference type="NCBI Taxonomy" id="3120278"/>
    <lineage>
        <taxon>Bacteria</taxon>
        <taxon>Pseudomonadati</taxon>
        <taxon>Planctomycetota</taxon>
        <taxon>Planctomycetia</taxon>
        <taxon>Isosphaerales</taxon>
        <taxon>Isosphaeraceae</taxon>
        <taxon>Singulisphaera</taxon>
    </lineage>
</organism>
<accession>A0AAU7CBE5</accession>
<dbReference type="Gene3D" id="3.30.700.10">
    <property type="entry name" value="Glycoprotein, Type 4 Pilin"/>
    <property type="match status" value="1"/>
</dbReference>
<sequence>MRRRGFTLIELLVVIAIIAVLIALLLPAVQAARAAARRAQCINNLKQIGLAMHNYHSTNDTFPSGELCPLNLQGARTFWTAFILPYLELGTLGNAYNYSMSVNVTISGGAAFGPTNSTVTQAAISTYLCPDDTGGTMNRGTYFWARSNYVATYNPDGFMVEKNVPFTYDQSCNGAVNPSTRRSLFNYNVTRGIKSIIDGSSNTVAASEVIHGPTNTNDGRGTAWYDWGVQYTHYRPPNTSVPDLVYPASYCVNTKAKAPCATTTISWCQQAYAARSYHSGGVNVLMADGSTRFVKDSINLLTWQALASIDAGEVLSSDAY</sequence>
<dbReference type="AlphaFoldDB" id="A0AAU7CBE5"/>
<dbReference type="InterPro" id="IPR011453">
    <property type="entry name" value="DUF1559"/>
</dbReference>
<dbReference type="Pfam" id="PF07963">
    <property type="entry name" value="N_methyl"/>
    <property type="match status" value="1"/>
</dbReference>
<dbReference type="SUPFAM" id="SSF54523">
    <property type="entry name" value="Pili subunits"/>
    <property type="match status" value="1"/>
</dbReference>
<reference evidence="2" key="1">
    <citation type="submission" date="2024-05" db="EMBL/GenBank/DDBJ databases">
        <title>Planctomycetes of the genus Singulisphaera possess chitinolytic capabilities.</title>
        <authorList>
            <person name="Ivanova A."/>
        </authorList>
    </citation>
    <scope>NUCLEOTIDE SEQUENCE</scope>
    <source>
        <strain evidence="2">Ch08T</strain>
    </source>
</reference>
<dbReference type="InterPro" id="IPR027558">
    <property type="entry name" value="Pre_pil_HX9DG_C"/>
</dbReference>
<dbReference type="Pfam" id="PF07596">
    <property type="entry name" value="SBP_bac_10"/>
    <property type="match status" value="1"/>
</dbReference>
<dbReference type="InterPro" id="IPR045584">
    <property type="entry name" value="Pilin-like"/>
</dbReference>
<dbReference type="RefSeq" id="WP_406695228.1">
    <property type="nucleotide sequence ID" value="NZ_CP155447.1"/>
</dbReference>
<dbReference type="NCBIfam" id="TIGR02532">
    <property type="entry name" value="IV_pilin_GFxxxE"/>
    <property type="match status" value="1"/>
</dbReference>
<proteinExistence type="predicted"/>
<evidence type="ECO:0000313" key="2">
    <source>
        <dbReference type="EMBL" id="XBH02486.1"/>
    </source>
</evidence>
<dbReference type="PROSITE" id="PS00409">
    <property type="entry name" value="PROKAR_NTER_METHYL"/>
    <property type="match status" value="1"/>
</dbReference>
<name>A0AAU7CBE5_9BACT</name>
<dbReference type="PANTHER" id="PTHR30093:SF2">
    <property type="entry name" value="TYPE II SECRETION SYSTEM PROTEIN H"/>
    <property type="match status" value="1"/>
</dbReference>
<gene>
    <name evidence="2" type="ORF">V5E97_29750</name>
</gene>
<protein>
    <submittedName>
        <fullName evidence="2">DUF1559 domain-containing protein</fullName>
    </submittedName>
</protein>
<dbReference type="EMBL" id="CP155447">
    <property type="protein sequence ID" value="XBH02486.1"/>
    <property type="molecule type" value="Genomic_DNA"/>
</dbReference>
<dbReference type="PANTHER" id="PTHR30093">
    <property type="entry name" value="GENERAL SECRETION PATHWAY PROTEIN G"/>
    <property type="match status" value="1"/>
</dbReference>
<evidence type="ECO:0000259" key="1">
    <source>
        <dbReference type="Pfam" id="PF07596"/>
    </source>
</evidence>
<feature type="domain" description="DUF1559" evidence="1">
    <location>
        <begin position="30"/>
        <end position="299"/>
    </location>
</feature>
<dbReference type="NCBIfam" id="TIGR04294">
    <property type="entry name" value="pre_pil_HX9DG"/>
    <property type="match status" value="1"/>
</dbReference>
<dbReference type="InterPro" id="IPR012902">
    <property type="entry name" value="N_methyl_site"/>
</dbReference>